<comment type="caution">
    <text evidence="2">The sequence shown here is derived from an EMBL/GenBank/DDBJ whole genome shotgun (WGS) entry which is preliminary data.</text>
</comment>
<dbReference type="EMBL" id="MU866629">
    <property type="protein sequence ID" value="KAK4171154.1"/>
    <property type="molecule type" value="Genomic_DNA"/>
</dbReference>
<feature type="compositionally biased region" description="Basic and acidic residues" evidence="1">
    <location>
        <begin position="368"/>
        <end position="417"/>
    </location>
</feature>
<feature type="region of interest" description="Disordered" evidence="1">
    <location>
        <begin position="361"/>
        <end position="458"/>
    </location>
</feature>
<evidence type="ECO:0000256" key="1">
    <source>
        <dbReference type="SAM" id="MobiDB-lite"/>
    </source>
</evidence>
<evidence type="ECO:0000313" key="3">
    <source>
        <dbReference type="Proteomes" id="UP001302321"/>
    </source>
</evidence>
<gene>
    <name evidence="2" type="ORF">QBC36DRAFT_340533</name>
</gene>
<evidence type="ECO:0000313" key="2">
    <source>
        <dbReference type="EMBL" id="KAK4171154.1"/>
    </source>
</evidence>
<sequence>MAFPANEMDAVLAQLHTKALADHRARIPLDKLDAEHRAVFVRAINNVLSTELAIFTYAQIIDGLPIGEVVYDSRLVDLPEGHPLDTEHEELCPGAIEKAREVCQKWDPDILKFNPNVLNAFQQAALGTKVFNIRLIELVAASLHQFGVLLFQLDLCLHKGGSEVIGAMIKYKEPKPSWMTDIRDEDWNPAPAHWPYFHHPFYMDHEIYPEGKADIVGYWTEDRILGGIVVFDRRAEESNGPNSTYSCPEPPNAYFHPNRSKVTYRIAQLRDDQQQALVDFLLLKNASKAALSSPLPILVDHKNVRRANWEDSIIKHHIYRDIWERRPLNEEEMRRQKSRPQDQVDYPESLALLLAVNKAVGNPLPEGPLKRRLEAEEREREEADKKAKLEARPSKDTADGDEDRKAKQKEDKLDAHNQDSNPQISSDVIQEADGSKGLKQEENKELKGKRVLEVKSSQ</sequence>
<organism evidence="2 3">
    <name type="scientific">Triangularia setosa</name>
    <dbReference type="NCBI Taxonomy" id="2587417"/>
    <lineage>
        <taxon>Eukaryota</taxon>
        <taxon>Fungi</taxon>
        <taxon>Dikarya</taxon>
        <taxon>Ascomycota</taxon>
        <taxon>Pezizomycotina</taxon>
        <taxon>Sordariomycetes</taxon>
        <taxon>Sordariomycetidae</taxon>
        <taxon>Sordariales</taxon>
        <taxon>Podosporaceae</taxon>
        <taxon>Triangularia</taxon>
    </lineage>
</organism>
<proteinExistence type="predicted"/>
<accession>A0AAN6VWM1</accession>
<feature type="compositionally biased region" description="Basic and acidic residues" evidence="1">
    <location>
        <begin position="433"/>
        <end position="458"/>
    </location>
</feature>
<name>A0AAN6VWM1_9PEZI</name>
<dbReference type="AlphaFoldDB" id="A0AAN6VWM1"/>
<reference evidence="2" key="2">
    <citation type="submission" date="2023-05" db="EMBL/GenBank/DDBJ databases">
        <authorList>
            <consortium name="Lawrence Berkeley National Laboratory"/>
            <person name="Steindorff A."/>
            <person name="Hensen N."/>
            <person name="Bonometti L."/>
            <person name="Westerberg I."/>
            <person name="Brannstrom I.O."/>
            <person name="Guillou S."/>
            <person name="Cros-Aarteil S."/>
            <person name="Calhoun S."/>
            <person name="Haridas S."/>
            <person name="Kuo A."/>
            <person name="Mondo S."/>
            <person name="Pangilinan J."/>
            <person name="Riley R."/>
            <person name="Labutti K."/>
            <person name="Andreopoulos B."/>
            <person name="Lipzen A."/>
            <person name="Chen C."/>
            <person name="Yanf M."/>
            <person name="Daum C."/>
            <person name="Ng V."/>
            <person name="Clum A."/>
            <person name="Ohm R."/>
            <person name="Martin F."/>
            <person name="Silar P."/>
            <person name="Natvig D."/>
            <person name="Lalanne C."/>
            <person name="Gautier V."/>
            <person name="Ament-Velasquez S.L."/>
            <person name="Kruys A."/>
            <person name="Hutchinson M.I."/>
            <person name="Powell A.J."/>
            <person name="Barry K."/>
            <person name="Miller A.N."/>
            <person name="Grigoriev I.V."/>
            <person name="Debuchy R."/>
            <person name="Gladieux P."/>
            <person name="Thoren M.H."/>
            <person name="Johannesson H."/>
        </authorList>
    </citation>
    <scope>NUCLEOTIDE SEQUENCE</scope>
    <source>
        <strain evidence="2">CBS 892.96</strain>
    </source>
</reference>
<protein>
    <submittedName>
        <fullName evidence="2">Uncharacterized protein</fullName>
    </submittedName>
</protein>
<dbReference type="Proteomes" id="UP001302321">
    <property type="component" value="Unassembled WGS sequence"/>
</dbReference>
<feature type="compositionally biased region" description="Polar residues" evidence="1">
    <location>
        <begin position="418"/>
        <end position="428"/>
    </location>
</feature>
<reference evidence="2" key="1">
    <citation type="journal article" date="2023" name="Mol. Phylogenet. Evol.">
        <title>Genome-scale phylogeny and comparative genomics of the fungal order Sordariales.</title>
        <authorList>
            <person name="Hensen N."/>
            <person name="Bonometti L."/>
            <person name="Westerberg I."/>
            <person name="Brannstrom I.O."/>
            <person name="Guillou S."/>
            <person name="Cros-Aarteil S."/>
            <person name="Calhoun S."/>
            <person name="Haridas S."/>
            <person name="Kuo A."/>
            <person name="Mondo S."/>
            <person name="Pangilinan J."/>
            <person name="Riley R."/>
            <person name="LaButti K."/>
            <person name="Andreopoulos B."/>
            <person name="Lipzen A."/>
            <person name="Chen C."/>
            <person name="Yan M."/>
            <person name="Daum C."/>
            <person name="Ng V."/>
            <person name="Clum A."/>
            <person name="Steindorff A."/>
            <person name="Ohm R.A."/>
            <person name="Martin F."/>
            <person name="Silar P."/>
            <person name="Natvig D.O."/>
            <person name="Lalanne C."/>
            <person name="Gautier V."/>
            <person name="Ament-Velasquez S.L."/>
            <person name="Kruys A."/>
            <person name="Hutchinson M.I."/>
            <person name="Powell A.J."/>
            <person name="Barry K."/>
            <person name="Miller A.N."/>
            <person name="Grigoriev I.V."/>
            <person name="Debuchy R."/>
            <person name="Gladieux P."/>
            <person name="Hiltunen Thoren M."/>
            <person name="Johannesson H."/>
        </authorList>
    </citation>
    <scope>NUCLEOTIDE SEQUENCE</scope>
    <source>
        <strain evidence="2">CBS 892.96</strain>
    </source>
</reference>
<keyword evidence="3" id="KW-1185">Reference proteome</keyword>